<dbReference type="InterPro" id="IPR000595">
    <property type="entry name" value="cNMP-bd_dom"/>
</dbReference>
<dbReference type="InterPro" id="IPR014710">
    <property type="entry name" value="RmlC-like_jellyroll"/>
</dbReference>
<dbReference type="Proteomes" id="UP000306888">
    <property type="component" value="Unassembled WGS sequence"/>
</dbReference>
<dbReference type="CDD" id="cd00038">
    <property type="entry name" value="CAP_ED"/>
    <property type="match status" value="1"/>
</dbReference>
<comment type="caution">
    <text evidence="2">The sequence shown here is derived from an EMBL/GenBank/DDBJ whole genome shotgun (WGS) entry which is preliminary data.</text>
</comment>
<evidence type="ECO:0000259" key="1">
    <source>
        <dbReference type="Pfam" id="PF00027"/>
    </source>
</evidence>
<organism evidence="2 3">
    <name type="scientific">Clostridium sartagoforme</name>
    <dbReference type="NCBI Taxonomy" id="84031"/>
    <lineage>
        <taxon>Bacteria</taxon>
        <taxon>Bacillati</taxon>
        <taxon>Bacillota</taxon>
        <taxon>Clostridia</taxon>
        <taxon>Eubacteriales</taxon>
        <taxon>Clostridiaceae</taxon>
        <taxon>Clostridium</taxon>
    </lineage>
</organism>
<evidence type="ECO:0000313" key="2">
    <source>
        <dbReference type="EMBL" id="TGY41557.1"/>
    </source>
</evidence>
<dbReference type="AlphaFoldDB" id="A0A4S2DHH2"/>
<dbReference type="SUPFAM" id="SSF51206">
    <property type="entry name" value="cAMP-binding domain-like"/>
    <property type="match status" value="1"/>
</dbReference>
<dbReference type="InterPro" id="IPR018490">
    <property type="entry name" value="cNMP-bd_dom_sf"/>
</dbReference>
<evidence type="ECO:0000313" key="3">
    <source>
        <dbReference type="Proteomes" id="UP000306888"/>
    </source>
</evidence>
<gene>
    <name evidence="2" type="ORF">E5347_12575</name>
</gene>
<dbReference type="Gene3D" id="2.60.120.10">
    <property type="entry name" value="Jelly Rolls"/>
    <property type="match status" value="1"/>
</dbReference>
<sequence>MKKEDKYILIKNTFSNSNYCISHEIIEKILAISSEAHFLKNDMILNMWDEQNEVYIIFSGIARSYYLDKDGNDITKFFMKENDFCIGESLFSNQKSIQGFEALENIKALKFKAKELKELILQNESLTRLYMEFLENNLLYKMQREYAFQIMSATERYIAFQKEYKDIKERVSQHYIASYLGITPESLSRIRRTIKEEN</sequence>
<feature type="domain" description="Cyclic nucleotide-binding" evidence="1">
    <location>
        <begin position="37"/>
        <end position="123"/>
    </location>
</feature>
<accession>A0A4S2DHH2</accession>
<name>A0A4S2DHH2_9CLOT</name>
<dbReference type="Pfam" id="PF00027">
    <property type="entry name" value="cNMP_binding"/>
    <property type="match status" value="1"/>
</dbReference>
<dbReference type="OrthoDB" id="9798104at2"/>
<keyword evidence="3" id="KW-1185">Reference proteome</keyword>
<dbReference type="EMBL" id="SRYR01000007">
    <property type="protein sequence ID" value="TGY41557.1"/>
    <property type="molecule type" value="Genomic_DNA"/>
</dbReference>
<reference evidence="2 3" key="1">
    <citation type="submission" date="2019-04" db="EMBL/GenBank/DDBJ databases">
        <title>Microbes associate with the intestines of laboratory mice.</title>
        <authorList>
            <person name="Navarre W."/>
            <person name="Wong E."/>
            <person name="Huang K."/>
            <person name="Tropini C."/>
            <person name="Ng K."/>
            <person name="Yu B."/>
        </authorList>
    </citation>
    <scope>NUCLEOTIDE SEQUENCE [LARGE SCALE GENOMIC DNA]</scope>
    <source>
        <strain evidence="2 3">NM50_B9-20</strain>
    </source>
</reference>
<dbReference type="RefSeq" id="WP_136007578.1">
    <property type="nucleotide sequence ID" value="NZ_SRYR01000007.1"/>
</dbReference>
<proteinExistence type="predicted"/>
<protein>
    <submittedName>
        <fullName evidence="2">Crp/Fnr family transcriptional regulator</fullName>
    </submittedName>
</protein>